<comment type="subcellular location">
    <subcellularLocation>
        <location evidence="3">Secreted</location>
    </subcellularLocation>
</comment>
<reference evidence="20 21" key="1">
    <citation type="journal article" date="2019" name="Sci. Rep.">
        <title>A high-quality genome of Eragrostis curvula grass provides insights into Poaceae evolution and supports new strategies to enhance forage quality.</title>
        <authorList>
            <person name="Carballo J."/>
            <person name="Santos B.A.C.M."/>
            <person name="Zappacosta D."/>
            <person name="Garbus I."/>
            <person name="Selva J.P."/>
            <person name="Gallo C.A."/>
            <person name="Diaz A."/>
            <person name="Albertini E."/>
            <person name="Caccamo M."/>
            <person name="Echenique V."/>
        </authorList>
    </citation>
    <scope>NUCLEOTIDE SEQUENCE [LARGE SCALE GENOMIC DNA]</scope>
    <source>
        <strain evidence="21">cv. Victoria</strain>
        <tissue evidence="20">Leaf</tissue>
    </source>
</reference>
<proteinExistence type="inferred from homology"/>
<dbReference type="GO" id="GO:0042744">
    <property type="term" value="P:hydrogen peroxide catabolic process"/>
    <property type="evidence" value="ECO:0007669"/>
    <property type="project" value="UniProtKB-KW"/>
</dbReference>
<evidence type="ECO:0000256" key="5">
    <source>
        <dbReference type="ARBA" id="ARBA00012313"/>
    </source>
</evidence>
<dbReference type="PANTHER" id="PTHR31517:SF84">
    <property type="entry name" value="PEROXIDASE"/>
    <property type="match status" value="1"/>
</dbReference>
<dbReference type="PROSITE" id="PS00435">
    <property type="entry name" value="PEROXIDASE_1"/>
    <property type="match status" value="1"/>
</dbReference>
<dbReference type="PANTHER" id="PTHR31517">
    <property type="match status" value="1"/>
</dbReference>
<dbReference type="Gene3D" id="1.10.420.10">
    <property type="entry name" value="Peroxidase, domain 2"/>
    <property type="match status" value="1"/>
</dbReference>
<dbReference type="EC" id="1.11.1.7" evidence="5"/>
<evidence type="ECO:0000256" key="14">
    <source>
        <dbReference type="ARBA" id="ARBA00023180"/>
    </source>
</evidence>
<feature type="chain" id="PRO_5023846212" description="peroxidase" evidence="18">
    <location>
        <begin position="24"/>
        <end position="219"/>
    </location>
</feature>
<dbReference type="InterPro" id="IPR019794">
    <property type="entry name" value="Peroxidases_AS"/>
</dbReference>
<feature type="binding site" description="axial binding residue" evidence="16">
    <location>
        <position position="93"/>
    </location>
    <ligand>
        <name>heme b</name>
        <dbReference type="ChEBI" id="CHEBI:60344"/>
    </ligand>
    <ligandPart>
        <name>Fe</name>
        <dbReference type="ChEBI" id="CHEBI:18248"/>
    </ligandPart>
</feature>
<evidence type="ECO:0000256" key="6">
    <source>
        <dbReference type="ARBA" id="ARBA00022525"/>
    </source>
</evidence>
<keyword evidence="10" id="KW-0106">Calcium</keyword>
<evidence type="ECO:0000256" key="10">
    <source>
        <dbReference type="ARBA" id="ARBA00022837"/>
    </source>
</evidence>
<evidence type="ECO:0000256" key="15">
    <source>
        <dbReference type="ARBA" id="ARBA00023324"/>
    </source>
</evidence>
<evidence type="ECO:0000256" key="13">
    <source>
        <dbReference type="ARBA" id="ARBA00023157"/>
    </source>
</evidence>
<evidence type="ECO:0000256" key="1">
    <source>
        <dbReference type="ARBA" id="ARBA00000189"/>
    </source>
</evidence>
<dbReference type="Gramene" id="TVU21312">
    <property type="protein sequence ID" value="TVU21312"/>
    <property type="gene ID" value="EJB05_30940"/>
</dbReference>
<dbReference type="GO" id="GO:0005576">
    <property type="term" value="C:extracellular region"/>
    <property type="evidence" value="ECO:0007669"/>
    <property type="project" value="UniProtKB-SubCell"/>
</dbReference>
<dbReference type="GO" id="GO:0046872">
    <property type="term" value="F:metal ion binding"/>
    <property type="evidence" value="ECO:0007669"/>
    <property type="project" value="UniProtKB-KW"/>
</dbReference>
<protein>
    <recommendedName>
        <fullName evidence="5">peroxidase</fullName>
        <ecNumber evidence="5">1.11.1.7</ecNumber>
    </recommendedName>
</protein>
<evidence type="ECO:0000256" key="8">
    <source>
        <dbReference type="ARBA" id="ARBA00022617"/>
    </source>
</evidence>
<dbReference type="EMBL" id="RWGY01000026">
    <property type="protein sequence ID" value="TVU21312.1"/>
    <property type="molecule type" value="Genomic_DNA"/>
</dbReference>
<evidence type="ECO:0000313" key="21">
    <source>
        <dbReference type="Proteomes" id="UP000324897"/>
    </source>
</evidence>
<name>A0A5J9UC96_9POAL</name>
<dbReference type="InterPro" id="IPR019793">
    <property type="entry name" value="Peroxidases_heam-ligand_BS"/>
</dbReference>
<keyword evidence="18" id="KW-0732">Signal</keyword>
<dbReference type="SUPFAM" id="SSF48113">
    <property type="entry name" value="Heme-dependent peroxidases"/>
    <property type="match status" value="1"/>
</dbReference>
<evidence type="ECO:0000259" key="19">
    <source>
        <dbReference type="PROSITE" id="PS50873"/>
    </source>
</evidence>
<feature type="disulfide bond" evidence="17">
    <location>
        <begin position="100"/>
        <end position="127"/>
    </location>
</feature>
<evidence type="ECO:0000256" key="11">
    <source>
        <dbReference type="ARBA" id="ARBA00023002"/>
    </source>
</evidence>
<keyword evidence="6" id="KW-0964">Secreted</keyword>
<accession>A0A5J9UC96</accession>
<evidence type="ECO:0000256" key="9">
    <source>
        <dbReference type="ARBA" id="ARBA00022723"/>
    </source>
</evidence>
<dbReference type="InterPro" id="IPR000823">
    <property type="entry name" value="Peroxidase_pln"/>
</dbReference>
<comment type="catalytic activity">
    <reaction evidence="1">
        <text>2 a phenolic donor + H2O2 = 2 a phenolic radical donor + 2 H2O</text>
        <dbReference type="Rhea" id="RHEA:56136"/>
        <dbReference type="ChEBI" id="CHEBI:15377"/>
        <dbReference type="ChEBI" id="CHEBI:16240"/>
        <dbReference type="ChEBI" id="CHEBI:139520"/>
        <dbReference type="ChEBI" id="CHEBI:139521"/>
        <dbReference type="EC" id="1.11.1.7"/>
    </reaction>
</comment>
<dbReference type="GO" id="GO:0140825">
    <property type="term" value="F:lactoperoxidase activity"/>
    <property type="evidence" value="ECO:0007669"/>
    <property type="project" value="UniProtKB-EC"/>
</dbReference>
<evidence type="ECO:0000256" key="18">
    <source>
        <dbReference type="SAM" id="SignalP"/>
    </source>
</evidence>
<evidence type="ECO:0000256" key="17">
    <source>
        <dbReference type="PIRSR" id="PIRSR600823-5"/>
    </source>
</evidence>
<evidence type="ECO:0000256" key="12">
    <source>
        <dbReference type="ARBA" id="ARBA00023004"/>
    </source>
</evidence>
<dbReference type="GO" id="GO:0020037">
    <property type="term" value="F:heme binding"/>
    <property type="evidence" value="ECO:0007669"/>
    <property type="project" value="InterPro"/>
</dbReference>
<comment type="cofactor">
    <cofactor evidence="2">
        <name>Ca(2+)</name>
        <dbReference type="ChEBI" id="CHEBI:29108"/>
    </cofactor>
</comment>
<dbReference type="InterPro" id="IPR010255">
    <property type="entry name" value="Haem_peroxidase_sf"/>
</dbReference>
<dbReference type="Pfam" id="PF00141">
    <property type="entry name" value="peroxidase"/>
    <property type="match status" value="1"/>
</dbReference>
<keyword evidence="7" id="KW-0575">Peroxidase</keyword>
<dbReference type="Gene3D" id="1.10.520.10">
    <property type="match status" value="1"/>
</dbReference>
<comment type="caution">
    <text evidence="20">The sequence shown here is derived from an EMBL/GenBank/DDBJ whole genome shotgun (WGS) entry which is preliminary data.</text>
</comment>
<dbReference type="PRINTS" id="PR00458">
    <property type="entry name" value="PEROXIDASE"/>
</dbReference>
<dbReference type="InterPro" id="IPR002016">
    <property type="entry name" value="Haem_peroxidase"/>
</dbReference>
<dbReference type="FunFam" id="1.10.420.10:FF:000006">
    <property type="entry name" value="Peroxidase"/>
    <property type="match status" value="1"/>
</dbReference>
<evidence type="ECO:0000256" key="2">
    <source>
        <dbReference type="ARBA" id="ARBA00001913"/>
    </source>
</evidence>
<dbReference type="AlphaFoldDB" id="A0A5J9UC96"/>
<keyword evidence="21" id="KW-1185">Reference proteome</keyword>
<comment type="cofactor">
    <cofactor evidence="16">
        <name>heme b</name>
        <dbReference type="ChEBI" id="CHEBI:60344"/>
    </cofactor>
    <text evidence="16">Binds 1 heme b (iron(II)-protoporphyrin IX) group per subunit.</text>
</comment>
<evidence type="ECO:0000256" key="4">
    <source>
        <dbReference type="ARBA" id="ARBA00006873"/>
    </source>
</evidence>
<comment type="similarity">
    <text evidence="4">Belongs to the peroxidase family. Ascorbate peroxidase subfamily.</text>
</comment>
<dbReference type="PROSITE" id="PS00436">
    <property type="entry name" value="PEROXIDASE_2"/>
    <property type="match status" value="1"/>
</dbReference>
<dbReference type="GO" id="GO:0006979">
    <property type="term" value="P:response to oxidative stress"/>
    <property type="evidence" value="ECO:0007669"/>
    <property type="project" value="InterPro"/>
</dbReference>
<keyword evidence="11" id="KW-0560">Oxidoreductase</keyword>
<dbReference type="OrthoDB" id="645948at2759"/>
<dbReference type="Proteomes" id="UP000324897">
    <property type="component" value="Unassembled WGS sequence"/>
</dbReference>
<feature type="domain" description="Plant heme peroxidase family profile" evidence="19">
    <location>
        <begin position="1"/>
        <end position="218"/>
    </location>
</feature>
<keyword evidence="12 16" id="KW-0408">Iron</keyword>
<feature type="signal peptide" evidence="18">
    <location>
        <begin position="1"/>
        <end position="23"/>
    </location>
</feature>
<evidence type="ECO:0000313" key="20">
    <source>
        <dbReference type="EMBL" id="TVU21312.1"/>
    </source>
</evidence>
<keyword evidence="15" id="KW-0376">Hydrogen peroxide</keyword>
<gene>
    <name evidence="20" type="ORF">EJB05_30940</name>
</gene>
<dbReference type="PRINTS" id="PR00461">
    <property type="entry name" value="PLPEROXIDASE"/>
</dbReference>
<keyword evidence="8" id="KW-0349">Heme</keyword>
<evidence type="ECO:0000256" key="7">
    <source>
        <dbReference type="ARBA" id="ARBA00022559"/>
    </source>
</evidence>
<keyword evidence="9 16" id="KW-0479">Metal-binding</keyword>
<evidence type="ECO:0000256" key="3">
    <source>
        <dbReference type="ARBA" id="ARBA00004613"/>
    </source>
</evidence>
<keyword evidence="13 17" id="KW-1015">Disulfide bond</keyword>
<sequence length="219" mass="22943">MKLACLQLLLVAFQATLITMSSAGLQYNFYSSSCPSAEDIVRNKVNGMIDADKSTAAALIRVLFHDCFVNQLIASFAAKNLSADDLVSLSGAHSIGTARCSGFTNRLYPTVDPSLDAAYATQLKAACPSGGPDNAVNNSPVSPDALSNQYYRNALGGRVLFTSDAALMTRNDTAAAVSDAADATGWMARFAASLVKMAAVEVLTGAQGEIRRLCNATNS</sequence>
<feature type="non-terminal residue" evidence="20">
    <location>
        <position position="1"/>
    </location>
</feature>
<evidence type="ECO:0000256" key="16">
    <source>
        <dbReference type="PIRSR" id="PIRSR600823-3"/>
    </source>
</evidence>
<organism evidence="20 21">
    <name type="scientific">Eragrostis curvula</name>
    <name type="common">weeping love grass</name>
    <dbReference type="NCBI Taxonomy" id="38414"/>
    <lineage>
        <taxon>Eukaryota</taxon>
        <taxon>Viridiplantae</taxon>
        <taxon>Streptophyta</taxon>
        <taxon>Embryophyta</taxon>
        <taxon>Tracheophyta</taxon>
        <taxon>Spermatophyta</taxon>
        <taxon>Magnoliopsida</taxon>
        <taxon>Liliopsida</taxon>
        <taxon>Poales</taxon>
        <taxon>Poaceae</taxon>
        <taxon>PACMAD clade</taxon>
        <taxon>Chloridoideae</taxon>
        <taxon>Eragrostideae</taxon>
        <taxon>Eragrostidinae</taxon>
        <taxon>Eragrostis</taxon>
    </lineage>
</organism>
<keyword evidence="14" id="KW-0325">Glycoprotein</keyword>
<dbReference type="PROSITE" id="PS50873">
    <property type="entry name" value="PEROXIDASE_4"/>
    <property type="match status" value="1"/>
</dbReference>